<keyword evidence="7" id="KW-0576">Peroxisome</keyword>
<dbReference type="PROSITE" id="PS00061">
    <property type="entry name" value="ADH_SHORT"/>
    <property type="match status" value="1"/>
</dbReference>
<evidence type="ECO:0000313" key="10">
    <source>
        <dbReference type="EMBL" id="KAL0869846.1"/>
    </source>
</evidence>
<dbReference type="SMART" id="SM00822">
    <property type="entry name" value="PKS_KR"/>
    <property type="match status" value="1"/>
</dbReference>
<keyword evidence="11" id="KW-1185">Reference proteome</keyword>
<protein>
    <recommendedName>
        <fullName evidence="9">Ketoreductase domain-containing protein</fullName>
    </recommendedName>
</protein>
<evidence type="ECO:0000256" key="7">
    <source>
        <dbReference type="ARBA" id="ARBA00023140"/>
    </source>
</evidence>
<dbReference type="Pfam" id="PF02036">
    <property type="entry name" value="SCP2"/>
    <property type="match status" value="1"/>
</dbReference>
<sequence>MDQLRYDGRVAVVTGAGGGLGKAYALLLASRGAKVVVNDLGSARDGSGKSNFADAVVKEIKDKGGVAVADYNSVVEGEKIIKTAIDNFGRIDILINNAGILRDKSFLKLPEQDWDLIQAVHLKGAYKTTHAAWDYFRKQKYGRVIMTASNAGIYGNFGQSNYSAAKMGLVGFANTLALEGDKYNIKVNTIVPTAASRLTEDILPPEMFQAMKPELIAPVVAYMVHESFEDNGAVIDSTLGYANKLHYVRSLGTPLKKKPSDPVTIESVKQFWPQVVDMKNAKHFEKIAEVSIDLAQKLQEFEDRAKQDGDKFVYRTEYSYDSKDLALYALGIGASVKNASDLKFLYESHEEFSALPSYFILAGMCMEAPLVPAIMPPGKHADFTNILHGEQFIEYVDDFPGTEGTFQIRSYVADLLDKGSSAVAIVNSEIYQKDKLLARTQQHIFVVGQGGFGGPRKSANAVDVALAPKRAPDAVVEQRTAEDQAALYRLSGDYNPLHIDPSVAKVSGYEKPILHGLASLGFSVRHVLAQYGDNKSSNVKAIKARFAKPVMPGQTLATEMWLEGKRVHFQTKVKETGNVVIAGAYVDLKNVGRVRPAAASASDLKSDALFAKIKEEVAKNPAKAKSVNAVFLYNITVDGKTVKQWTLDLKAAEVKEGAPSGKADTTLTLSDSDMVDLAAGSLSPQVAFMKGKLKITGNIMLAQKLQPLLKTEAKL</sequence>
<dbReference type="Pfam" id="PF22622">
    <property type="entry name" value="MFE-2_hydrat-2_N"/>
    <property type="match status" value="1"/>
</dbReference>
<dbReference type="SUPFAM" id="SSF54637">
    <property type="entry name" value="Thioesterase/thiol ester dehydrase-isomerase"/>
    <property type="match status" value="2"/>
</dbReference>
<keyword evidence="4" id="KW-0276">Fatty acid metabolism</keyword>
<proteinExistence type="inferred from homology"/>
<dbReference type="EMBL" id="JBEUOH010000019">
    <property type="protein sequence ID" value="KAL0869845.1"/>
    <property type="molecule type" value="Genomic_DNA"/>
</dbReference>
<dbReference type="InterPro" id="IPR003033">
    <property type="entry name" value="SCP2_sterol-bd_dom"/>
</dbReference>
<evidence type="ECO:0000313" key="11">
    <source>
        <dbReference type="Proteomes" id="UP001549920"/>
    </source>
</evidence>
<comment type="pathway">
    <text evidence="2">Lipid metabolism; fatty acid beta-oxidation.</text>
</comment>
<dbReference type="InterPro" id="IPR036291">
    <property type="entry name" value="NAD(P)-bd_dom_sf"/>
</dbReference>
<comment type="similarity">
    <text evidence="3">Belongs to the short-chain dehydrogenases/reductases (SDR) family.</text>
</comment>
<dbReference type="InterPro" id="IPR029069">
    <property type="entry name" value="HotDog_dom_sf"/>
</dbReference>
<evidence type="ECO:0000256" key="1">
    <source>
        <dbReference type="ARBA" id="ARBA00004275"/>
    </source>
</evidence>
<dbReference type="InterPro" id="IPR002539">
    <property type="entry name" value="MaoC-like_dom"/>
</dbReference>
<evidence type="ECO:0000256" key="3">
    <source>
        <dbReference type="ARBA" id="ARBA00006484"/>
    </source>
</evidence>
<dbReference type="InterPro" id="IPR020904">
    <property type="entry name" value="Sc_DH/Rdtase_CS"/>
</dbReference>
<dbReference type="Gene3D" id="3.10.129.10">
    <property type="entry name" value="Hotdog Thioesterase"/>
    <property type="match status" value="1"/>
</dbReference>
<dbReference type="PRINTS" id="PR00080">
    <property type="entry name" value="SDRFAMILY"/>
</dbReference>
<evidence type="ECO:0000256" key="4">
    <source>
        <dbReference type="ARBA" id="ARBA00022832"/>
    </source>
</evidence>
<comment type="subcellular location">
    <subcellularLocation>
        <location evidence="1">Peroxisome</location>
    </subcellularLocation>
</comment>
<dbReference type="Gene3D" id="3.30.1050.10">
    <property type="entry name" value="SCP2 sterol-binding domain"/>
    <property type="match status" value="1"/>
</dbReference>
<feature type="domain" description="Ketoreductase" evidence="9">
    <location>
        <begin position="9"/>
        <end position="201"/>
    </location>
</feature>
<keyword evidence="5" id="KW-0560">Oxidoreductase</keyword>
<gene>
    <name evidence="10" type="ORF">ABMA27_006052</name>
</gene>
<evidence type="ECO:0000259" key="9">
    <source>
        <dbReference type="SMART" id="SM00822"/>
    </source>
</evidence>
<comment type="caution">
    <text evidence="10">The sequence shown here is derived from an EMBL/GenBank/DDBJ whole genome shotgun (WGS) entry which is preliminary data.</text>
</comment>
<accession>A0ABR3HHV1</accession>
<dbReference type="InterPro" id="IPR054357">
    <property type="entry name" value="MFE-2_N"/>
</dbReference>
<dbReference type="CDD" id="cd05353">
    <property type="entry name" value="hydroxyacyl-CoA-like_DH_SDR_c-like"/>
    <property type="match status" value="1"/>
</dbReference>
<evidence type="ECO:0000256" key="2">
    <source>
        <dbReference type="ARBA" id="ARBA00005005"/>
    </source>
</evidence>
<keyword evidence="6" id="KW-0443">Lipid metabolism</keyword>
<dbReference type="SUPFAM" id="SSF51735">
    <property type="entry name" value="NAD(P)-binding Rossmann-fold domains"/>
    <property type="match status" value="1"/>
</dbReference>
<dbReference type="Pfam" id="PF00106">
    <property type="entry name" value="adh_short"/>
    <property type="match status" value="1"/>
</dbReference>
<dbReference type="InterPro" id="IPR002347">
    <property type="entry name" value="SDR_fam"/>
</dbReference>
<dbReference type="Proteomes" id="UP001549920">
    <property type="component" value="Unassembled WGS sequence"/>
</dbReference>
<evidence type="ECO:0000256" key="8">
    <source>
        <dbReference type="ARBA" id="ARBA00023239"/>
    </source>
</evidence>
<dbReference type="PRINTS" id="PR00081">
    <property type="entry name" value="GDHRDH"/>
</dbReference>
<name>A0ABR3HHV1_LOXSC</name>
<keyword evidence="8" id="KW-0456">Lyase</keyword>
<evidence type="ECO:0000256" key="6">
    <source>
        <dbReference type="ARBA" id="ARBA00023098"/>
    </source>
</evidence>
<dbReference type="PANTHER" id="PTHR45024">
    <property type="entry name" value="DEHYDROGENASES, SHORT CHAIN"/>
    <property type="match status" value="1"/>
</dbReference>
<dbReference type="Gene3D" id="1.10.287.4290">
    <property type="match status" value="1"/>
</dbReference>
<evidence type="ECO:0000256" key="5">
    <source>
        <dbReference type="ARBA" id="ARBA00023002"/>
    </source>
</evidence>
<dbReference type="InterPro" id="IPR051687">
    <property type="entry name" value="Peroxisomal_Beta-Oxidation"/>
</dbReference>
<dbReference type="EMBL" id="JBEUOH010000019">
    <property type="protein sequence ID" value="KAL0869846.1"/>
    <property type="molecule type" value="Genomic_DNA"/>
</dbReference>
<dbReference type="SUPFAM" id="SSF55718">
    <property type="entry name" value="SCP-like"/>
    <property type="match status" value="1"/>
</dbReference>
<dbReference type="CDD" id="cd03448">
    <property type="entry name" value="HDE_HSD"/>
    <property type="match status" value="1"/>
</dbReference>
<dbReference type="Gene3D" id="3.40.50.720">
    <property type="entry name" value="NAD(P)-binding Rossmann-like Domain"/>
    <property type="match status" value="1"/>
</dbReference>
<reference evidence="10 11" key="1">
    <citation type="submission" date="2024-06" db="EMBL/GenBank/DDBJ databases">
        <title>A chromosome-level genome assembly of beet webworm, Loxostege sticticalis.</title>
        <authorList>
            <person name="Zhang Y."/>
        </authorList>
    </citation>
    <scope>NUCLEOTIDE SEQUENCE [LARGE SCALE GENOMIC DNA]</scope>
    <source>
        <strain evidence="10">AQ026</strain>
        <tissue evidence="10">Whole body</tissue>
    </source>
</reference>
<dbReference type="InterPro" id="IPR057326">
    <property type="entry name" value="KR_dom"/>
</dbReference>
<organism evidence="10 11">
    <name type="scientific">Loxostege sticticalis</name>
    <name type="common">Beet webworm moth</name>
    <dbReference type="NCBI Taxonomy" id="481309"/>
    <lineage>
        <taxon>Eukaryota</taxon>
        <taxon>Metazoa</taxon>
        <taxon>Ecdysozoa</taxon>
        <taxon>Arthropoda</taxon>
        <taxon>Hexapoda</taxon>
        <taxon>Insecta</taxon>
        <taxon>Pterygota</taxon>
        <taxon>Neoptera</taxon>
        <taxon>Endopterygota</taxon>
        <taxon>Lepidoptera</taxon>
        <taxon>Glossata</taxon>
        <taxon>Ditrysia</taxon>
        <taxon>Pyraloidea</taxon>
        <taxon>Crambidae</taxon>
        <taxon>Pyraustinae</taxon>
        <taxon>Loxostege</taxon>
    </lineage>
</organism>
<dbReference type="PANTHER" id="PTHR45024:SF2">
    <property type="entry name" value="SCP2 DOMAIN-CONTAINING PROTEIN"/>
    <property type="match status" value="1"/>
</dbReference>
<dbReference type="Pfam" id="PF01575">
    <property type="entry name" value="MaoC_dehydratas"/>
    <property type="match status" value="1"/>
</dbReference>
<dbReference type="InterPro" id="IPR036527">
    <property type="entry name" value="SCP2_sterol-bd_dom_sf"/>
</dbReference>